<name>A0ABR6BCH9_9PSEU</name>
<proteinExistence type="predicted"/>
<protein>
    <submittedName>
        <fullName evidence="1">Uncharacterized protein</fullName>
    </submittedName>
</protein>
<gene>
    <name evidence="1" type="ORF">BC739_001734</name>
</gene>
<accession>A0ABR6BCH9</accession>
<evidence type="ECO:0000313" key="1">
    <source>
        <dbReference type="EMBL" id="MBA8924537.1"/>
    </source>
</evidence>
<comment type="caution">
    <text evidence="1">The sequence shown here is derived from an EMBL/GenBank/DDBJ whole genome shotgun (WGS) entry which is preliminary data.</text>
</comment>
<dbReference type="RefSeq" id="WP_318296065.1">
    <property type="nucleotide sequence ID" value="NZ_BAAABQ010000001.1"/>
</dbReference>
<sequence length="124" mass="13997">MQTDGGKVFREAWIAGVTKHYPGDPKPGYIAPWADTPDWERAAATAVYDQVRAFIDATAGNAAKLTRPQKGRFVALCWIGQIHKHFSDPKPAYVADWADLPAWQQETDADIFEHIEFERMEQHG</sequence>
<dbReference type="EMBL" id="JACJID010000001">
    <property type="protein sequence ID" value="MBA8924537.1"/>
    <property type="molecule type" value="Genomic_DNA"/>
</dbReference>
<evidence type="ECO:0000313" key="2">
    <source>
        <dbReference type="Proteomes" id="UP000517916"/>
    </source>
</evidence>
<keyword evidence="2" id="KW-1185">Reference proteome</keyword>
<reference evidence="1 2" key="1">
    <citation type="submission" date="2020-08" db="EMBL/GenBank/DDBJ databases">
        <title>Genomic Encyclopedia of Archaeal and Bacterial Type Strains, Phase II (KMG-II): from individual species to whole genera.</title>
        <authorList>
            <person name="Goeker M."/>
        </authorList>
    </citation>
    <scope>NUCLEOTIDE SEQUENCE [LARGE SCALE GENOMIC DNA]</scope>
    <source>
        <strain evidence="1 2">DSM 43850</strain>
    </source>
</reference>
<organism evidence="1 2">
    <name type="scientific">Kutzneria viridogrisea</name>
    <dbReference type="NCBI Taxonomy" id="47990"/>
    <lineage>
        <taxon>Bacteria</taxon>
        <taxon>Bacillati</taxon>
        <taxon>Actinomycetota</taxon>
        <taxon>Actinomycetes</taxon>
        <taxon>Pseudonocardiales</taxon>
        <taxon>Pseudonocardiaceae</taxon>
        <taxon>Kutzneria</taxon>
    </lineage>
</organism>
<dbReference type="Proteomes" id="UP000517916">
    <property type="component" value="Unassembled WGS sequence"/>
</dbReference>